<reference evidence="2" key="1">
    <citation type="journal article" date="2013" name="Genetics">
        <title>The draft genome and transcriptome of Panagrellus redivivus are shaped by the harsh demands of a free-living lifestyle.</title>
        <authorList>
            <person name="Srinivasan J."/>
            <person name="Dillman A.R."/>
            <person name="Macchietto M.G."/>
            <person name="Heikkinen L."/>
            <person name="Lakso M."/>
            <person name="Fracchia K.M."/>
            <person name="Antoshechkin I."/>
            <person name="Mortazavi A."/>
            <person name="Wong G."/>
            <person name="Sternberg P.W."/>
        </authorList>
    </citation>
    <scope>NUCLEOTIDE SEQUENCE [LARGE SCALE GENOMIC DNA]</scope>
    <source>
        <strain evidence="2">MT8872</strain>
    </source>
</reference>
<evidence type="ECO:0000313" key="3">
    <source>
        <dbReference type="WBParaSite" id="Pan_g12730.t1"/>
    </source>
</evidence>
<dbReference type="GO" id="GO:0050804">
    <property type="term" value="P:modulation of chemical synaptic transmission"/>
    <property type="evidence" value="ECO:0007669"/>
    <property type="project" value="TreeGrafter"/>
</dbReference>
<dbReference type="Gene3D" id="3.30.710.10">
    <property type="entry name" value="Potassium Channel Kv1.1, Chain A"/>
    <property type="match status" value="1"/>
</dbReference>
<dbReference type="AlphaFoldDB" id="A0A7E4UUN5"/>
<proteinExistence type="predicted"/>
<dbReference type="GO" id="GO:0048512">
    <property type="term" value="P:circadian behavior"/>
    <property type="evidence" value="ECO:0007669"/>
    <property type="project" value="TreeGrafter"/>
</dbReference>
<sequence>MSDIAVIVDGVKLPTHRLILAQRCEYFDAMFESGMIEATSNRIEVREASIDSVKLVLKWIYTGETDLISIDNAFKVIRLAHMYQIKQLVDEAVNCFEKNCTVENVCLILNEAVFLSLDELINFAIQRVNKGPLDVLKHERFKQLSTAALKVILTSCMKVVSNNEIFRVVVNWMKANPTKSADFPDVLMNVSLSTLTLEDLAAVPADVLDAQMLLGLYRQQQLNNPDAVHKVINENVAVPKYGVSVIAGGDTKFFDGERGILIHQMGQADGIIIDLGRRFMLNFIKMMLVEYEYSYFIEVSEDNINWTRVIDHSKYPCRSLQNLYFETQPARLIRICCTVFGGGHCYVSRLEAHCTNMPFEIDAETKLLIPSENVAIPEKNAITAALSYAGVLYESVGEIRMDFPKIVYHNGTIMQLFQPYVIDSMAFAFFNDDIPAHGYIIEISTDNIHWTRVFAGKNYAFRKITFDKQPVVFIKLTGMYGHSYTVFRRYNFECPAVSNG</sequence>
<dbReference type="InterPro" id="IPR052407">
    <property type="entry name" value="BTB_POZ_domain_cont_9"/>
</dbReference>
<dbReference type="InterPro" id="IPR008979">
    <property type="entry name" value="Galactose-bd-like_sf"/>
</dbReference>
<dbReference type="InterPro" id="IPR000210">
    <property type="entry name" value="BTB/POZ_dom"/>
</dbReference>
<dbReference type="SUPFAM" id="SSF54695">
    <property type="entry name" value="POZ domain"/>
    <property type="match status" value="1"/>
</dbReference>
<dbReference type="WBParaSite" id="Pan_g12730.t1">
    <property type="protein sequence ID" value="Pan_g12730.t1"/>
    <property type="gene ID" value="Pan_g12730"/>
</dbReference>
<dbReference type="GO" id="GO:0005737">
    <property type="term" value="C:cytoplasm"/>
    <property type="evidence" value="ECO:0007669"/>
    <property type="project" value="TreeGrafter"/>
</dbReference>
<dbReference type="Pfam" id="PF00651">
    <property type="entry name" value="BTB"/>
    <property type="match status" value="1"/>
</dbReference>
<name>A0A7E4UUN5_PANRE</name>
<dbReference type="PANTHER" id="PTHR46306:SF1">
    <property type="entry name" value="BTB_POZ DOMAIN-CONTAINING PROTEIN 9"/>
    <property type="match status" value="1"/>
</dbReference>
<dbReference type="InterPro" id="IPR011333">
    <property type="entry name" value="SKP1/BTB/POZ_sf"/>
</dbReference>
<dbReference type="Pfam" id="PF07707">
    <property type="entry name" value="BACK"/>
    <property type="match status" value="1"/>
</dbReference>
<feature type="domain" description="BTB" evidence="1">
    <location>
        <begin position="2"/>
        <end position="69"/>
    </location>
</feature>
<dbReference type="Gene3D" id="2.60.120.260">
    <property type="entry name" value="Galactose-binding domain-like"/>
    <property type="match status" value="2"/>
</dbReference>
<dbReference type="PANTHER" id="PTHR46306">
    <property type="entry name" value="BTB/POZ DOMAIN-CONTAINING PROTEIN 9"/>
    <property type="match status" value="1"/>
</dbReference>
<dbReference type="CDD" id="cd18186">
    <property type="entry name" value="BTB_POZ_ZBTB_KLHL-like"/>
    <property type="match status" value="1"/>
</dbReference>
<dbReference type="Proteomes" id="UP000492821">
    <property type="component" value="Unassembled WGS sequence"/>
</dbReference>
<dbReference type="PROSITE" id="PS50097">
    <property type="entry name" value="BTB"/>
    <property type="match status" value="1"/>
</dbReference>
<reference evidence="3" key="2">
    <citation type="submission" date="2020-10" db="UniProtKB">
        <authorList>
            <consortium name="WormBaseParasite"/>
        </authorList>
    </citation>
    <scope>IDENTIFICATION</scope>
</reference>
<accession>A0A7E4UUN5</accession>
<protein>
    <submittedName>
        <fullName evidence="3">BTB domain-containing protein</fullName>
    </submittedName>
</protein>
<dbReference type="InterPro" id="IPR011705">
    <property type="entry name" value="BACK"/>
</dbReference>
<keyword evidence="2" id="KW-1185">Reference proteome</keyword>
<dbReference type="SUPFAM" id="SSF49785">
    <property type="entry name" value="Galactose-binding domain-like"/>
    <property type="match status" value="1"/>
</dbReference>
<dbReference type="SMART" id="SM00875">
    <property type="entry name" value="BACK"/>
    <property type="match status" value="1"/>
</dbReference>
<dbReference type="SMART" id="SM00225">
    <property type="entry name" value="BTB"/>
    <property type="match status" value="1"/>
</dbReference>
<evidence type="ECO:0000313" key="2">
    <source>
        <dbReference type="Proteomes" id="UP000492821"/>
    </source>
</evidence>
<dbReference type="Gene3D" id="1.25.40.420">
    <property type="match status" value="1"/>
</dbReference>
<organism evidence="2 3">
    <name type="scientific">Panagrellus redivivus</name>
    <name type="common">Microworm</name>
    <dbReference type="NCBI Taxonomy" id="6233"/>
    <lineage>
        <taxon>Eukaryota</taxon>
        <taxon>Metazoa</taxon>
        <taxon>Ecdysozoa</taxon>
        <taxon>Nematoda</taxon>
        <taxon>Chromadorea</taxon>
        <taxon>Rhabditida</taxon>
        <taxon>Tylenchina</taxon>
        <taxon>Panagrolaimomorpha</taxon>
        <taxon>Panagrolaimoidea</taxon>
        <taxon>Panagrolaimidae</taxon>
        <taxon>Panagrellus</taxon>
    </lineage>
</organism>
<evidence type="ECO:0000259" key="1">
    <source>
        <dbReference type="PROSITE" id="PS50097"/>
    </source>
</evidence>
<dbReference type="GO" id="GO:0008344">
    <property type="term" value="P:adult locomotory behavior"/>
    <property type="evidence" value="ECO:0007669"/>
    <property type="project" value="TreeGrafter"/>
</dbReference>